<feature type="compositionally biased region" description="Basic and acidic residues" evidence="1">
    <location>
        <begin position="1"/>
        <end position="11"/>
    </location>
</feature>
<name>A0ABD0VNX1_DENTH</name>
<organism evidence="2 3">
    <name type="scientific">Dendrobium thyrsiflorum</name>
    <name type="common">Pinecone-like raceme dendrobium</name>
    <name type="synonym">Orchid</name>
    <dbReference type="NCBI Taxonomy" id="117978"/>
    <lineage>
        <taxon>Eukaryota</taxon>
        <taxon>Viridiplantae</taxon>
        <taxon>Streptophyta</taxon>
        <taxon>Embryophyta</taxon>
        <taxon>Tracheophyta</taxon>
        <taxon>Spermatophyta</taxon>
        <taxon>Magnoliopsida</taxon>
        <taxon>Liliopsida</taxon>
        <taxon>Asparagales</taxon>
        <taxon>Orchidaceae</taxon>
        <taxon>Epidendroideae</taxon>
        <taxon>Malaxideae</taxon>
        <taxon>Dendrobiinae</taxon>
        <taxon>Dendrobium</taxon>
    </lineage>
</organism>
<evidence type="ECO:0000313" key="2">
    <source>
        <dbReference type="EMBL" id="KAL0926829.1"/>
    </source>
</evidence>
<protein>
    <submittedName>
        <fullName evidence="2">Uncharacterized protein</fullName>
    </submittedName>
</protein>
<dbReference type="AlphaFoldDB" id="A0ABD0VNX1"/>
<feature type="region of interest" description="Disordered" evidence="1">
    <location>
        <begin position="1"/>
        <end position="35"/>
    </location>
</feature>
<dbReference type="EMBL" id="JANQDX010000003">
    <property type="protein sequence ID" value="KAL0926829.1"/>
    <property type="molecule type" value="Genomic_DNA"/>
</dbReference>
<dbReference type="Proteomes" id="UP001552299">
    <property type="component" value="Unassembled WGS sequence"/>
</dbReference>
<proteinExistence type="predicted"/>
<sequence length="115" mass="13145">MQTKVAEEAGRRSTNGRRRHHERSSSPKNPPGPSMQVATIPLLSCWFLCKFPLTINTMRFTGSPSLITWFKYDDISKSIESEQLSNKAFFTFSFLEKTSGSTRSHMLSRIRSSRL</sequence>
<comment type="caution">
    <text evidence="2">The sequence shown here is derived from an EMBL/GenBank/DDBJ whole genome shotgun (WGS) entry which is preliminary data.</text>
</comment>
<keyword evidence="3" id="KW-1185">Reference proteome</keyword>
<accession>A0ABD0VNX1</accession>
<evidence type="ECO:0000313" key="3">
    <source>
        <dbReference type="Proteomes" id="UP001552299"/>
    </source>
</evidence>
<evidence type="ECO:0000256" key="1">
    <source>
        <dbReference type="SAM" id="MobiDB-lite"/>
    </source>
</evidence>
<gene>
    <name evidence="2" type="ORF">M5K25_003080</name>
</gene>
<reference evidence="2 3" key="1">
    <citation type="journal article" date="2024" name="Plant Biotechnol. J.">
        <title>Dendrobium thyrsiflorum genome and its molecular insights into genes involved in important horticultural traits.</title>
        <authorList>
            <person name="Chen B."/>
            <person name="Wang J.Y."/>
            <person name="Zheng P.J."/>
            <person name="Li K.L."/>
            <person name="Liang Y.M."/>
            <person name="Chen X.F."/>
            <person name="Zhang C."/>
            <person name="Zhao X."/>
            <person name="He X."/>
            <person name="Zhang G.Q."/>
            <person name="Liu Z.J."/>
            <person name="Xu Q."/>
        </authorList>
    </citation>
    <scope>NUCLEOTIDE SEQUENCE [LARGE SCALE GENOMIC DNA]</scope>
    <source>
        <strain evidence="2">GZMU011</strain>
    </source>
</reference>